<dbReference type="Proteomes" id="UP000092584">
    <property type="component" value="Unassembled WGS sequence"/>
</dbReference>
<dbReference type="RefSeq" id="WP_065317851.1">
    <property type="nucleotide sequence ID" value="NZ_CP017477.1"/>
</dbReference>
<accession>A0A1B8U2X2</accession>
<dbReference type="EMBL" id="LSFM01000003">
    <property type="protein sequence ID" value="OBY66139.1"/>
    <property type="molecule type" value="Genomic_DNA"/>
</dbReference>
<evidence type="ECO:0000313" key="2">
    <source>
        <dbReference type="EMBL" id="OBY66139.1"/>
    </source>
</evidence>
<organism evidence="2 3">
    <name type="scientific">Polaribacter vadi</name>
    <dbReference type="NCBI Taxonomy" id="1774273"/>
    <lineage>
        <taxon>Bacteria</taxon>
        <taxon>Pseudomonadati</taxon>
        <taxon>Bacteroidota</taxon>
        <taxon>Flavobacteriia</taxon>
        <taxon>Flavobacteriales</taxon>
        <taxon>Flavobacteriaceae</taxon>
    </lineage>
</organism>
<dbReference type="STRING" id="1774273.LPB03_08210"/>
<protein>
    <submittedName>
        <fullName evidence="2">Uncharacterized protein</fullName>
    </submittedName>
</protein>
<dbReference type="AlphaFoldDB" id="A0A1B8U2X2"/>
<name>A0A1B8U2X2_9FLAO</name>
<sequence length="141" mass="16411">MKEETIKNRIEKYKNGETSLKEEKRLFDEVGENESEIKILAGFVEENKIETPYNLNDKLWNSFEKKTAKKNRFKIGIFSAAASILLLVSLYFGFLNENELSYNEKEALLNEAKSMFSDAEVKQTIHNIIIETDFIIVYTKN</sequence>
<keyword evidence="3" id="KW-1185">Reference proteome</keyword>
<evidence type="ECO:0000256" key="1">
    <source>
        <dbReference type="SAM" id="Phobius"/>
    </source>
</evidence>
<evidence type="ECO:0000313" key="3">
    <source>
        <dbReference type="Proteomes" id="UP000092584"/>
    </source>
</evidence>
<keyword evidence="1" id="KW-0472">Membrane</keyword>
<keyword evidence="1" id="KW-0812">Transmembrane</keyword>
<comment type="caution">
    <text evidence="2">The sequence shown here is derived from an EMBL/GenBank/DDBJ whole genome shotgun (WGS) entry which is preliminary data.</text>
</comment>
<reference evidence="3" key="1">
    <citation type="submission" date="2016-02" db="EMBL/GenBank/DDBJ databases">
        <authorList>
            <person name="Shin S.-K."/>
            <person name="Yi H."/>
            <person name="Kim E."/>
        </authorList>
    </citation>
    <scope>NUCLEOTIDE SEQUENCE [LARGE SCALE GENOMIC DNA]</scope>
    <source>
        <strain evidence="3">LPB0003</strain>
    </source>
</reference>
<feature type="transmembrane region" description="Helical" evidence="1">
    <location>
        <begin position="75"/>
        <end position="94"/>
    </location>
</feature>
<keyword evidence="1" id="KW-1133">Transmembrane helix</keyword>
<dbReference type="KEGG" id="pob:LPB03_08210"/>
<gene>
    <name evidence="2" type="ORF">LPB3_01595</name>
</gene>
<dbReference type="OrthoDB" id="1201528at2"/>
<proteinExistence type="predicted"/>